<dbReference type="InterPro" id="IPR045584">
    <property type="entry name" value="Pilin-like"/>
</dbReference>
<dbReference type="SUPFAM" id="SSF54523">
    <property type="entry name" value="Pili subunits"/>
    <property type="match status" value="1"/>
</dbReference>
<evidence type="ECO:0000313" key="2">
    <source>
        <dbReference type="EMBL" id="MFD2255158.1"/>
    </source>
</evidence>
<reference evidence="3" key="1">
    <citation type="journal article" date="2019" name="Int. J. Syst. Evol. Microbiol.">
        <title>The Global Catalogue of Microorganisms (GCM) 10K type strain sequencing project: providing services to taxonomists for standard genome sequencing and annotation.</title>
        <authorList>
            <consortium name="The Broad Institute Genomics Platform"/>
            <consortium name="The Broad Institute Genome Sequencing Center for Infectious Disease"/>
            <person name="Wu L."/>
            <person name="Ma J."/>
        </authorList>
    </citation>
    <scope>NUCLEOTIDE SEQUENCE [LARGE SCALE GENOMIC DNA]</scope>
    <source>
        <strain evidence="3">CGMCC 4.7106</strain>
    </source>
</reference>
<feature type="transmembrane region" description="Helical" evidence="1">
    <location>
        <begin position="12"/>
        <end position="36"/>
    </location>
</feature>
<dbReference type="Pfam" id="PF07963">
    <property type="entry name" value="N_methyl"/>
    <property type="match status" value="1"/>
</dbReference>
<keyword evidence="1" id="KW-0812">Transmembrane</keyword>
<comment type="caution">
    <text evidence="2">The sequence shown here is derived from an EMBL/GenBank/DDBJ whole genome shotgun (WGS) entry which is preliminary data.</text>
</comment>
<dbReference type="Gene3D" id="3.30.700.10">
    <property type="entry name" value="Glycoprotein, Type 4 Pilin"/>
    <property type="match status" value="1"/>
</dbReference>
<name>A0ABW5D271_9BACT</name>
<keyword evidence="1" id="KW-0472">Membrane</keyword>
<protein>
    <submittedName>
        <fullName evidence="2">Type IV pilin protein</fullName>
    </submittedName>
</protein>
<evidence type="ECO:0000313" key="3">
    <source>
        <dbReference type="Proteomes" id="UP001597375"/>
    </source>
</evidence>
<accession>A0ABW5D271</accession>
<dbReference type="NCBIfam" id="TIGR02532">
    <property type="entry name" value="IV_pilin_GFxxxE"/>
    <property type="match status" value="1"/>
</dbReference>
<organism evidence="2 3">
    <name type="scientific">Luteolibacter algae</name>
    <dbReference type="NCBI Taxonomy" id="454151"/>
    <lineage>
        <taxon>Bacteria</taxon>
        <taxon>Pseudomonadati</taxon>
        <taxon>Verrucomicrobiota</taxon>
        <taxon>Verrucomicrobiia</taxon>
        <taxon>Verrucomicrobiales</taxon>
        <taxon>Verrucomicrobiaceae</taxon>
        <taxon>Luteolibacter</taxon>
    </lineage>
</organism>
<dbReference type="RefSeq" id="WP_386817820.1">
    <property type="nucleotide sequence ID" value="NZ_JBHUIT010000001.1"/>
</dbReference>
<proteinExistence type="predicted"/>
<evidence type="ECO:0000256" key="1">
    <source>
        <dbReference type="SAM" id="Phobius"/>
    </source>
</evidence>
<gene>
    <name evidence="2" type="ORF">ACFSSA_00590</name>
</gene>
<dbReference type="Proteomes" id="UP001597375">
    <property type="component" value="Unassembled WGS sequence"/>
</dbReference>
<keyword evidence="3" id="KW-1185">Reference proteome</keyword>
<dbReference type="InterPro" id="IPR012902">
    <property type="entry name" value="N_methyl_site"/>
</dbReference>
<keyword evidence="1" id="KW-1133">Transmembrane helix</keyword>
<dbReference type="EMBL" id="JBHUIT010000001">
    <property type="protein sequence ID" value="MFD2255158.1"/>
    <property type="molecule type" value="Genomic_DNA"/>
</dbReference>
<sequence>MKKRIRPHASGFTLLELLVTTAIIATLAGISATGYLSLRQKARMVTEINAAKNLITAYLSYPSDHNGQVMPGYQSDPEVTDLDGRPLASPMNARYPWRLAANAPRIDGVMLFNGNETALDEQNSDYLVSVKPNLGINAVFLGGHFGSGSPLPPSPRLLEAYGKFHLTHLAEAHAPEELIVFSSARSGKDSPGYFEIRSPKLTRPIWSSTEFSEDSPASSHGFVDFRYDGKTVTACLAGNVQLMDEDEMRDMRHWSNQAAIENDPDFLIRVGSN</sequence>